<dbReference type="Proteomes" id="UP000593560">
    <property type="component" value="Unassembled WGS sequence"/>
</dbReference>
<protein>
    <submittedName>
        <fullName evidence="2">Uncharacterized protein</fullName>
    </submittedName>
</protein>
<dbReference type="PANTHER" id="PTHR48245">
    <property type="match status" value="1"/>
</dbReference>
<dbReference type="PANTHER" id="PTHR48245:SF1">
    <property type="match status" value="1"/>
</dbReference>
<feature type="region of interest" description="Disordered" evidence="1">
    <location>
        <begin position="35"/>
        <end position="56"/>
    </location>
</feature>
<comment type="caution">
    <text evidence="2">The sequence shown here is derived from an EMBL/GenBank/DDBJ whole genome shotgun (WGS) entry which is preliminary data.</text>
</comment>
<keyword evidence="3" id="KW-1185">Reference proteome</keyword>
<dbReference type="AlphaFoldDB" id="A0A7J9GKF0"/>
<accession>A0A7J9GKF0</accession>
<organism evidence="2 3">
    <name type="scientific">Gossypium harknessii</name>
    <dbReference type="NCBI Taxonomy" id="34285"/>
    <lineage>
        <taxon>Eukaryota</taxon>
        <taxon>Viridiplantae</taxon>
        <taxon>Streptophyta</taxon>
        <taxon>Embryophyta</taxon>
        <taxon>Tracheophyta</taxon>
        <taxon>Spermatophyta</taxon>
        <taxon>Magnoliopsida</taxon>
        <taxon>eudicotyledons</taxon>
        <taxon>Gunneridae</taxon>
        <taxon>Pentapetalae</taxon>
        <taxon>rosids</taxon>
        <taxon>malvids</taxon>
        <taxon>Malvales</taxon>
        <taxon>Malvaceae</taxon>
        <taxon>Malvoideae</taxon>
        <taxon>Gossypium</taxon>
    </lineage>
</organism>
<dbReference type="EMBL" id="JABFAD010000005">
    <property type="protein sequence ID" value="MBA0798043.1"/>
    <property type="molecule type" value="Genomic_DNA"/>
</dbReference>
<proteinExistence type="predicted"/>
<evidence type="ECO:0000313" key="3">
    <source>
        <dbReference type="Proteomes" id="UP000593560"/>
    </source>
</evidence>
<name>A0A7J9GKF0_9ROSI</name>
<evidence type="ECO:0000313" key="2">
    <source>
        <dbReference type="EMBL" id="MBA0798043.1"/>
    </source>
</evidence>
<gene>
    <name evidence="2" type="ORF">Gohar_008680</name>
</gene>
<evidence type="ECO:0000256" key="1">
    <source>
        <dbReference type="SAM" id="MobiDB-lite"/>
    </source>
</evidence>
<reference evidence="2 3" key="1">
    <citation type="journal article" date="2019" name="Genome Biol. Evol.">
        <title>Insights into the evolution of the New World diploid cottons (Gossypium, subgenus Houzingenia) based on genome sequencing.</title>
        <authorList>
            <person name="Grover C.E."/>
            <person name="Arick M.A. 2nd"/>
            <person name="Thrash A."/>
            <person name="Conover J.L."/>
            <person name="Sanders W.S."/>
            <person name="Peterson D.G."/>
            <person name="Frelichowski J.E."/>
            <person name="Scheffler J.A."/>
            <person name="Scheffler B.E."/>
            <person name="Wendel J.F."/>
        </authorList>
    </citation>
    <scope>NUCLEOTIDE SEQUENCE [LARGE SCALE GENOMIC DNA]</scope>
    <source>
        <strain evidence="2">0</strain>
        <tissue evidence="2">Leaf</tissue>
    </source>
</reference>
<sequence length="56" mass="6549">MSMKMQTTWTWTERSYEASLFPRIGFGLFLRSLGGRQRRPPSRGARAMSEIPLWKS</sequence>